<evidence type="ECO:0000256" key="2">
    <source>
        <dbReference type="SAM" id="SignalP"/>
    </source>
</evidence>
<comment type="caution">
    <text evidence="3">The sequence shown here is derived from an EMBL/GenBank/DDBJ whole genome shotgun (WGS) entry which is preliminary data.</text>
</comment>
<reference evidence="4" key="1">
    <citation type="submission" date="2016-06" db="EMBL/GenBank/DDBJ databases">
        <authorList>
            <person name="Sutton G."/>
            <person name="Brinkac L."/>
            <person name="Sanka R."/>
            <person name="Adams M."/>
            <person name="Lau E."/>
            <person name="Garcia-Basteiro A."/>
            <person name="Lopez-Varela E."/>
            <person name="Palencia S."/>
        </authorList>
    </citation>
    <scope>NUCLEOTIDE SEQUENCE [LARGE SCALE GENOMIC DNA]</scope>
    <source>
        <strain evidence="4">1245335.1</strain>
    </source>
</reference>
<dbReference type="AlphaFoldDB" id="A0A1A3NL18"/>
<evidence type="ECO:0000313" key="4">
    <source>
        <dbReference type="Proteomes" id="UP000093819"/>
    </source>
</evidence>
<organism evidence="3 4">
    <name type="scientific">Mycobacterium asiaticum</name>
    <dbReference type="NCBI Taxonomy" id="1790"/>
    <lineage>
        <taxon>Bacteria</taxon>
        <taxon>Bacillati</taxon>
        <taxon>Actinomycetota</taxon>
        <taxon>Actinomycetes</taxon>
        <taxon>Mycobacteriales</taxon>
        <taxon>Mycobacteriaceae</taxon>
        <taxon>Mycobacterium</taxon>
    </lineage>
</organism>
<feature type="chain" id="PRO_5008327134" description="UsfY protein" evidence="2">
    <location>
        <begin position="22"/>
        <end position="73"/>
    </location>
</feature>
<accession>A0A1A3NL18</accession>
<dbReference type="EMBL" id="LZLR01000093">
    <property type="protein sequence ID" value="OBK22521.1"/>
    <property type="molecule type" value="Genomic_DNA"/>
</dbReference>
<protein>
    <recommendedName>
        <fullName evidence="5">UsfY protein</fullName>
    </recommendedName>
</protein>
<gene>
    <name evidence="3" type="ORF">A5635_21635</name>
</gene>
<evidence type="ECO:0000313" key="3">
    <source>
        <dbReference type="EMBL" id="OBK22521.1"/>
    </source>
</evidence>
<evidence type="ECO:0000256" key="1">
    <source>
        <dbReference type="SAM" id="Phobius"/>
    </source>
</evidence>
<feature type="transmembrane region" description="Helical" evidence="1">
    <location>
        <begin position="30"/>
        <end position="50"/>
    </location>
</feature>
<feature type="signal peptide" evidence="2">
    <location>
        <begin position="1"/>
        <end position="21"/>
    </location>
</feature>
<keyword evidence="1" id="KW-1133">Transmembrane helix</keyword>
<keyword evidence="1" id="KW-0472">Membrane</keyword>
<dbReference type="RefSeq" id="WP_065035521.1">
    <property type="nucleotide sequence ID" value="NZ_LZLR01000093.1"/>
</dbReference>
<keyword evidence="2" id="KW-0732">Signal</keyword>
<name>A0A1A3NL18_MYCAS</name>
<keyword evidence="1" id="KW-0812">Transmembrane</keyword>
<evidence type="ECO:0008006" key="5">
    <source>
        <dbReference type="Google" id="ProtNLM"/>
    </source>
</evidence>
<dbReference type="Proteomes" id="UP000093819">
    <property type="component" value="Unassembled WGS sequence"/>
</dbReference>
<sequence length="73" mass="7578">MKPLVPVLIVAAGLATLCAAAALITGLDATFDVAVLLSVLCLAATAGINFRAERERERAALVDDSYLQAGVHR</sequence>
<proteinExistence type="predicted"/>